<comment type="caution">
    <text evidence="1">The sequence shown here is derived from an EMBL/GenBank/DDBJ whole genome shotgun (WGS) entry which is preliminary data.</text>
</comment>
<dbReference type="Gene3D" id="1.20.120.450">
    <property type="entry name" value="dinb family like domain"/>
    <property type="match status" value="1"/>
</dbReference>
<dbReference type="Pfam" id="PF09351">
    <property type="entry name" value="DUF1993"/>
    <property type="match status" value="1"/>
</dbReference>
<dbReference type="EMBL" id="WKJJ01000006">
    <property type="protein sequence ID" value="MRV72397.1"/>
    <property type="molecule type" value="Genomic_DNA"/>
</dbReference>
<dbReference type="PANTHER" id="PTHR36922:SF1">
    <property type="entry name" value="DUF1993 DOMAIN-CONTAINING PROTEIN"/>
    <property type="match status" value="1"/>
</dbReference>
<dbReference type="SUPFAM" id="SSF109854">
    <property type="entry name" value="DinB/YfiT-like putative metalloenzymes"/>
    <property type="match status" value="1"/>
</dbReference>
<dbReference type="Proteomes" id="UP000446768">
    <property type="component" value="Unassembled WGS sequence"/>
</dbReference>
<accession>A0A7X2IMN5</accession>
<keyword evidence="2" id="KW-1185">Reference proteome</keyword>
<sequence length="171" mass="19189">MSISMYQSSVPVMLRMLENLRGLLYKAAEYAETKNFDVSVLINGRLAPDMYPFCRRVQVATDMAKGGAARLSGIEPPVYEDNEATISELLARIDKTVAYLKTFQPEQIDGSENRPVVSKTRHGTMHFDGGQQYLLNYVLPNFYFQISTAYLILRHNGVNIGLDDYLGSLPA</sequence>
<organism evidence="1 2">
    <name type="scientific">Pseudoduganella rivuli</name>
    <dbReference type="NCBI Taxonomy" id="2666085"/>
    <lineage>
        <taxon>Bacteria</taxon>
        <taxon>Pseudomonadati</taxon>
        <taxon>Pseudomonadota</taxon>
        <taxon>Betaproteobacteria</taxon>
        <taxon>Burkholderiales</taxon>
        <taxon>Oxalobacteraceae</taxon>
        <taxon>Telluria group</taxon>
        <taxon>Pseudoduganella</taxon>
    </lineage>
</organism>
<protein>
    <submittedName>
        <fullName evidence="1">DUF1993 family protein</fullName>
    </submittedName>
</protein>
<reference evidence="1 2" key="1">
    <citation type="submission" date="2019-11" db="EMBL/GenBank/DDBJ databases">
        <title>Novel species isolated from a subtropical stream in China.</title>
        <authorList>
            <person name="Lu H."/>
        </authorList>
    </citation>
    <scope>NUCLEOTIDE SEQUENCE [LARGE SCALE GENOMIC DNA]</scope>
    <source>
        <strain evidence="1 2">FT92W</strain>
    </source>
</reference>
<dbReference type="InterPro" id="IPR018531">
    <property type="entry name" value="DUF1993"/>
</dbReference>
<dbReference type="AlphaFoldDB" id="A0A7X2IMN5"/>
<dbReference type="InterPro" id="IPR034660">
    <property type="entry name" value="DinB/YfiT-like"/>
</dbReference>
<name>A0A7X2IMN5_9BURK</name>
<dbReference type="PANTHER" id="PTHR36922">
    <property type="entry name" value="BLL2446 PROTEIN"/>
    <property type="match status" value="1"/>
</dbReference>
<gene>
    <name evidence="1" type="ORF">GJ700_11820</name>
</gene>
<proteinExistence type="predicted"/>
<dbReference type="RefSeq" id="WP_154373892.1">
    <property type="nucleotide sequence ID" value="NZ_WKJJ01000006.1"/>
</dbReference>
<evidence type="ECO:0000313" key="2">
    <source>
        <dbReference type="Proteomes" id="UP000446768"/>
    </source>
</evidence>
<evidence type="ECO:0000313" key="1">
    <source>
        <dbReference type="EMBL" id="MRV72397.1"/>
    </source>
</evidence>